<dbReference type="CDD" id="cd00093">
    <property type="entry name" value="HTH_XRE"/>
    <property type="match status" value="1"/>
</dbReference>
<dbReference type="Gene3D" id="1.10.260.40">
    <property type="entry name" value="lambda repressor-like DNA-binding domains"/>
    <property type="match status" value="1"/>
</dbReference>
<dbReference type="GO" id="GO:0003677">
    <property type="term" value="F:DNA binding"/>
    <property type="evidence" value="ECO:0007669"/>
    <property type="project" value="UniProtKB-KW"/>
</dbReference>
<dbReference type="Proteomes" id="UP000782880">
    <property type="component" value="Unassembled WGS sequence"/>
</dbReference>
<evidence type="ECO:0000313" key="4">
    <source>
        <dbReference type="Proteomes" id="UP000782880"/>
    </source>
</evidence>
<dbReference type="PANTHER" id="PTHR46558:SF13">
    <property type="entry name" value="HTH-TYPE TRANSCRIPTIONAL REGULATOR IMMR"/>
    <property type="match status" value="1"/>
</dbReference>
<dbReference type="EMBL" id="DYVE01000123">
    <property type="protein sequence ID" value="HJG27970.1"/>
    <property type="molecule type" value="Genomic_DNA"/>
</dbReference>
<accession>A0A921LNP1</accession>
<evidence type="ECO:0000259" key="2">
    <source>
        <dbReference type="PROSITE" id="PS50943"/>
    </source>
</evidence>
<gene>
    <name evidence="3" type="ORF">K8V20_04900</name>
</gene>
<dbReference type="InterPro" id="IPR001387">
    <property type="entry name" value="Cro/C1-type_HTH"/>
</dbReference>
<dbReference type="Pfam" id="PF01381">
    <property type="entry name" value="HTH_3"/>
    <property type="match status" value="1"/>
</dbReference>
<keyword evidence="1" id="KW-0238">DNA-binding</keyword>
<dbReference type="PROSITE" id="PS50943">
    <property type="entry name" value="HTH_CROC1"/>
    <property type="match status" value="1"/>
</dbReference>
<dbReference type="InterPro" id="IPR010982">
    <property type="entry name" value="Lambda_DNA-bd_dom_sf"/>
</dbReference>
<sequence length="156" mass="18152">MQTKEILLNLRIQNGWSQEDLAERVYVTRQAVSRWENGETVPNTETLKLLSKLFDVSINTLLGSPHSLVCQCCGMPLEDQVMSREADGSLNEEYCQWCYADGQFVYTSLEQLIDFLVEHMSNEHWPKDQMRAYLQGMLPTLQYWKAIAQENLEKEK</sequence>
<dbReference type="SUPFAM" id="SSF47413">
    <property type="entry name" value="lambda repressor-like DNA-binding domains"/>
    <property type="match status" value="1"/>
</dbReference>
<dbReference type="AlphaFoldDB" id="A0A921LNP1"/>
<organism evidence="3 4">
    <name type="scientific">Subdoligranulum variabile</name>
    <dbReference type="NCBI Taxonomy" id="214851"/>
    <lineage>
        <taxon>Bacteria</taxon>
        <taxon>Bacillati</taxon>
        <taxon>Bacillota</taxon>
        <taxon>Clostridia</taxon>
        <taxon>Eubacteriales</taxon>
        <taxon>Oscillospiraceae</taxon>
        <taxon>Subdoligranulum</taxon>
    </lineage>
</organism>
<evidence type="ECO:0000256" key="1">
    <source>
        <dbReference type="ARBA" id="ARBA00023125"/>
    </source>
</evidence>
<name>A0A921LNP1_9FIRM</name>
<dbReference type="InterPro" id="IPR025868">
    <property type="entry name" value="Zn_ribbon_dom_put"/>
</dbReference>
<reference evidence="3" key="2">
    <citation type="submission" date="2021-09" db="EMBL/GenBank/DDBJ databases">
        <authorList>
            <person name="Gilroy R."/>
        </authorList>
    </citation>
    <scope>NUCLEOTIDE SEQUENCE</scope>
    <source>
        <strain evidence="3">ChiBcec21-2208</strain>
    </source>
</reference>
<dbReference type="Pfam" id="PF12674">
    <property type="entry name" value="Zn_ribbon_2"/>
    <property type="match status" value="1"/>
</dbReference>
<evidence type="ECO:0000313" key="3">
    <source>
        <dbReference type="EMBL" id="HJG27970.1"/>
    </source>
</evidence>
<proteinExistence type="predicted"/>
<reference evidence="3" key="1">
    <citation type="journal article" date="2021" name="PeerJ">
        <title>Extensive microbial diversity within the chicken gut microbiome revealed by metagenomics and culture.</title>
        <authorList>
            <person name="Gilroy R."/>
            <person name="Ravi A."/>
            <person name="Getino M."/>
            <person name="Pursley I."/>
            <person name="Horton D.L."/>
            <person name="Alikhan N.F."/>
            <person name="Baker D."/>
            <person name="Gharbi K."/>
            <person name="Hall N."/>
            <person name="Watson M."/>
            <person name="Adriaenssens E.M."/>
            <person name="Foster-Nyarko E."/>
            <person name="Jarju S."/>
            <person name="Secka A."/>
            <person name="Antonio M."/>
            <person name="Oren A."/>
            <person name="Chaudhuri R.R."/>
            <person name="La Ragione R."/>
            <person name="Hildebrand F."/>
            <person name="Pallen M.J."/>
        </authorList>
    </citation>
    <scope>NUCLEOTIDE SEQUENCE</scope>
    <source>
        <strain evidence="3">ChiBcec21-2208</strain>
    </source>
</reference>
<dbReference type="PANTHER" id="PTHR46558">
    <property type="entry name" value="TRACRIPTIONAL REGULATORY PROTEIN-RELATED-RELATED"/>
    <property type="match status" value="1"/>
</dbReference>
<comment type="caution">
    <text evidence="3">The sequence shown here is derived from an EMBL/GenBank/DDBJ whole genome shotgun (WGS) entry which is preliminary data.</text>
</comment>
<protein>
    <submittedName>
        <fullName evidence="3">Helix-turn-helix domain-containing protein</fullName>
    </submittedName>
</protein>
<feature type="domain" description="HTH cro/C1-type" evidence="2">
    <location>
        <begin position="7"/>
        <end position="61"/>
    </location>
</feature>
<dbReference type="SMART" id="SM00530">
    <property type="entry name" value="HTH_XRE"/>
    <property type="match status" value="1"/>
</dbReference>